<dbReference type="AlphaFoldDB" id="A0A2H5Y377"/>
<comment type="caution">
    <text evidence="8">The sequence shown here is derived from an EMBL/GenBank/DDBJ whole genome shotgun (WGS) entry which is preliminary data.</text>
</comment>
<evidence type="ECO:0000256" key="2">
    <source>
        <dbReference type="ARBA" id="ARBA00005912"/>
    </source>
</evidence>
<evidence type="ECO:0000256" key="5">
    <source>
        <dbReference type="HAMAP-Rule" id="MF_00040"/>
    </source>
</evidence>
<dbReference type="PANTHER" id="PTHR20982:SF3">
    <property type="entry name" value="MITOCHONDRIAL RIBOSOME RECYCLING FACTOR PSEUDO 1"/>
    <property type="match status" value="1"/>
</dbReference>
<evidence type="ECO:0000256" key="1">
    <source>
        <dbReference type="ARBA" id="ARBA00004496"/>
    </source>
</evidence>
<dbReference type="HAMAP" id="MF_00040">
    <property type="entry name" value="RRF"/>
    <property type="match status" value="1"/>
</dbReference>
<dbReference type="GO" id="GO:0005737">
    <property type="term" value="C:cytoplasm"/>
    <property type="evidence" value="ECO:0007669"/>
    <property type="project" value="UniProtKB-SubCell"/>
</dbReference>
<dbReference type="FunFam" id="3.30.1360.40:FF:000001">
    <property type="entry name" value="Ribosome-recycling factor"/>
    <property type="match status" value="1"/>
</dbReference>
<keyword evidence="4 5" id="KW-0648">Protein biosynthesis</keyword>
<keyword evidence="6" id="KW-0175">Coiled coil</keyword>
<dbReference type="PANTHER" id="PTHR20982">
    <property type="entry name" value="RIBOSOME RECYCLING FACTOR"/>
    <property type="match status" value="1"/>
</dbReference>
<comment type="subcellular location">
    <subcellularLocation>
        <location evidence="1 5">Cytoplasm</location>
    </subcellularLocation>
</comment>
<dbReference type="InterPro" id="IPR023584">
    <property type="entry name" value="Ribosome_recyc_fac_dom"/>
</dbReference>
<feature type="domain" description="Ribosome recycling factor" evidence="7">
    <location>
        <begin position="21"/>
        <end position="184"/>
    </location>
</feature>
<gene>
    <name evidence="5 8" type="primary">frr</name>
    <name evidence="8" type="ORF">HRbin22_00088</name>
</gene>
<dbReference type="GO" id="GO:0006415">
    <property type="term" value="P:translational termination"/>
    <property type="evidence" value="ECO:0007669"/>
    <property type="project" value="UniProtKB-UniRule"/>
</dbReference>
<sequence length="186" mass="21831">MIPKQVFRDAEERMRKAIRVFEDELKGIRTGRASPALVERIPVEYYGTQVPLEQLAIIRAPEPNLLTIQPYDPKALPEIERAILKSDLGLTPSNDGRIIRLVLPRLTEQRRQELVKLVHKRLEETRIAIRNIRRDALEELRTRHKNKEMSDDELEEAREEVQKLTDRYIEEAEKVAQAKEKEIMSF</sequence>
<dbReference type="Proteomes" id="UP000236642">
    <property type="component" value="Unassembled WGS sequence"/>
</dbReference>
<dbReference type="InterPro" id="IPR036191">
    <property type="entry name" value="RRF_sf"/>
</dbReference>
<dbReference type="FunFam" id="1.10.132.20:FF:000001">
    <property type="entry name" value="Ribosome-recycling factor"/>
    <property type="match status" value="1"/>
</dbReference>
<evidence type="ECO:0000259" key="7">
    <source>
        <dbReference type="Pfam" id="PF01765"/>
    </source>
</evidence>
<dbReference type="Gene3D" id="3.30.1360.40">
    <property type="match status" value="1"/>
</dbReference>
<evidence type="ECO:0000256" key="6">
    <source>
        <dbReference type="SAM" id="Coils"/>
    </source>
</evidence>
<comment type="similarity">
    <text evidence="2 5">Belongs to the RRF family.</text>
</comment>
<dbReference type="Pfam" id="PF01765">
    <property type="entry name" value="RRF"/>
    <property type="match status" value="1"/>
</dbReference>
<dbReference type="NCBIfam" id="TIGR00496">
    <property type="entry name" value="frr"/>
    <property type="match status" value="1"/>
</dbReference>
<evidence type="ECO:0000313" key="8">
    <source>
        <dbReference type="EMBL" id="GBD07862.1"/>
    </source>
</evidence>
<comment type="function">
    <text evidence="5">Responsible for the release of ribosomes from messenger RNA at the termination of protein biosynthesis. May increase the efficiency of translation by recycling ribosomes from one round of translation to another.</text>
</comment>
<reference evidence="9" key="1">
    <citation type="submission" date="2017-09" db="EMBL/GenBank/DDBJ databases">
        <title>Metaegenomics of thermophilic ammonia-oxidizing enrichment culture.</title>
        <authorList>
            <person name="Kato S."/>
            <person name="Suzuki K."/>
        </authorList>
    </citation>
    <scope>NUCLEOTIDE SEQUENCE [LARGE SCALE GENOMIC DNA]</scope>
</reference>
<evidence type="ECO:0000313" key="9">
    <source>
        <dbReference type="Proteomes" id="UP000236642"/>
    </source>
</evidence>
<dbReference type="CDD" id="cd00520">
    <property type="entry name" value="RRF"/>
    <property type="match status" value="1"/>
</dbReference>
<dbReference type="GO" id="GO:0043023">
    <property type="term" value="F:ribosomal large subunit binding"/>
    <property type="evidence" value="ECO:0007669"/>
    <property type="project" value="TreeGrafter"/>
</dbReference>
<dbReference type="EMBL" id="BEHY01000001">
    <property type="protein sequence ID" value="GBD07862.1"/>
    <property type="molecule type" value="Genomic_DNA"/>
</dbReference>
<feature type="coiled-coil region" evidence="6">
    <location>
        <begin position="137"/>
        <end position="181"/>
    </location>
</feature>
<organism evidence="8 9">
    <name type="scientific">Candidatus Thermoflexus japonica</name>
    <dbReference type="NCBI Taxonomy" id="2035417"/>
    <lineage>
        <taxon>Bacteria</taxon>
        <taxon>Bacillati</taxon>
        <taxon>Chloroflexota</taxon>
        <taxon>Thermoflexia</taxon>
        <taxon>Thermoflexales</taxon>
        <taxon>Thermoflexaceae</taxon>
        <taxon>Thermoflexus</taxon>
    </lineage>
</organism>
<evidence type="ECO:0000256" key="4">
    <source>
        <dbReference type="ARBA" id="ARBA00022917"/>
    </source>
</evidence>
<accession>A0A2H5Y377</accession>
<evidence type="ECO:0000256" key="3">
    <source>
        <dbReference type="ARBA" id="ARBA00022490"/>
    </source>
</evidence>
<dbReference type="SUPFAM" id="SSF55194">
    <property type="entry name" value="Ribosome recycling factor, RRF"/>
    <property type="match status" value="1"/>
</dbReference>
<proteinExistence type="inferred from homology"/>
<name>A0A2H5Y377_9CHLR</name>
<dbReference type="Gene3D" id="1.10.132.20">
    <property type="entry name" value="Ribosome-recycling factor"/>
    <property type="match status" value="1"/>
</dbReference>
<dbReference type="InterPro" id="IPR002661">
    <property type="entry name" value="Ribosome_recyc_fac"/>
</dbReference>
<protein>
    <recommendedName>
        <fullName evidence="5">Ribosome-recycling factor</fullName>
        <shortName evidence="5">RRF</shortName>
    </recommendedName>
    <alternativeName>
        <fullName evidence="5">Ribosome-releasing factor</fullName>
    </alternativeName>
</protein>
<keyword evidence="3 5" id="KW-0963">Cytoplasm</keyword>